<feature type="region of interest" description="Disordered" evidence="1">
    <location>
        <begin position="99"/>
        <end position="119"/>
    </location>
</feature>
<comment type="caution">
    <text evidence="2">The sequence shown here is derived from an EMBL/GenBank/DDBJ whole genome shotgun (WGS) entry which is preliminary data.</text>
</comment>
<evidence type="ECO:0000313" key="2">
    <source>
        <dbReference type="EMBL" id="GMI36931.1"/>
    </source>
</evidence>
<protein>
    <submittedName>
        <fullName evidence="2">Uncharacterized protein</fullName>
    </submittedName>
</protein>
<dbReference type="EMBL" id="BRYB01004792">
    <property type="protein sequence ID" value="GMI36931.1"/>
    <property type="molecule type" value="Genomic_DNA"/>
</dbReference>
<accession>A0ABQ6N103</accession>
<dbReference type="SUPFAM" id="SSF47473">
    <property type="entry name" value="EF-hand"/>
    <property type="match status" value="1"/>
</dbReference>
<proteinExistence type="predicted"/>
<feature type="compositionally biased region" description="Low complexity" evidence="1">
    <location>
        <begin position="14"/>
        <end position="24"/>
    </location>
</feature>
<sequence length="172" mass="18732">MGLFGNLFSKKDAAPATPADPNADVKAPPPSKKAIDELAKNGKFVFNKSEMTKLKNRFEVIANSETGLVDKTVLYNQPEFSCCLAMVMLCVENVIKKSPTPAAPSTPAPPAAGGEQPPALERASTFKRKMNEQLTYEQFLQVYSFLSPKTSREVKEKFIFDALDAAGDGLLE</sequence>
<dbReference type="Gene3D" id="1.10.238.10">
    <property type="entry name" value="EF-hand"/>
    <property type="match status" value="1"/>
</dbReference>
<dbReference type="InterPro" id="IPR011992">
    <property type="entry name" value="EF-hand-dom_pair"/>
</dbReference>
<organism evidence="2 3">
    <name type="scientific">Tetraparma gracilis</name>
    <dbReference type="NCBI Taxonomy" id="2962635"/>
    <lineage>
        <taxon>Eukaryota</taxon>
        <taxon>Sar</taxon>
        <taxon>Stramenopiles</taxon>
        <taxon>Ochrophyta</taxon>
        <taxon>Bolidophyceae</taxon>
        <taxon>Parmales</taxon>
        <taxon>Triparmaceae</taxon>
        <taxon>Tetraparma</taxon>
    </lineage>
</organism>
<feature type="non-terminal residue" evidence="2">
    <location>
        <position position="172"/>
    </location>
</feature>
<evidence type="ECO:0000313" key="3">
    <source>
        <dbReference type="Proteomes" id="UP001165060"/>
    </source>
</evidence>
<feature type="region of interest" description="Disordered" evidence="1">
    <location>
        <begin position="1"/>
        <end position="31"/>
    </location>
</feature>
<gene>
    <name evidence="2" type="ORF">TeGR_g10325</name>
</gene>
<dbReference type="Proteomes" id="UP001165060">
    <property type="component" value="Unassembled WGS sequence"/>
</dbReference>
<evidence type="ECO:0000256" key="1">
    <source>
        <dbReference type="SAM" id="MobiDB-lite"/>
    </source>
</evidence>
<reference evidence="2 3" key="1">
    <citation type="journal article" date="2023" name="Commun. Biol.">
        <title>Genome analysis of Parmales, the sister group of diatoms, reveals the evolutionary specialization of diatoms from phago-mixotrophs to photoautotrophs.</title>
        <authorList>
            <person name="Ban H."/>
            <person name="Sato S."/>
            <person name="Yoshikawa S."/>
            <person name="Yamada K."/>
            <person name="Nakamura Y."/>
            <person name="Ichinomiya M."/>
            <person name="Sato N."/>
            <person name="Blanc-Mathieu R."/>
            <person name="Endo H."/>
            <person name="Kuwata A."/>
            <person name="Ogata H."/>
        </authorList>
    </citation>
    <scope>NUCLEOTIDE SEQUENCE [LARGE SCALE GENOMIC DNA]</scope>
</reference>
<feature type="compositionally biased region" description="Pro residues" evidence="1">
    <location>
        <begin position="101"/>
        <end position="110"/>
    </location>
</feature>
<name>A0ABQ6N103_9STRA</name>
<keyword evidence="3" id="KW-1185">Reference proteome</keyword>